<reference evidence="2" key="1">
    <citation type="journal article" date="2022" name="bioRxiv">
        <title>Sequencing and chromosome-scale assembly of the giantPleurodeles waltlgenome.</title>
        <authorList>
            <person name="Brown T."/>
            <person name="Elewa A."/>
            <person name="Iarovenko S."/>
            <person name="Subramanian E."/>
            <person name="Araus A.J."/>
            <person name="Petzold A."/>
            <person name="Susuki M."/>
            <person name="Suzuki K.-i.T."/>
            <person name="Hayashi T."/>
            <person name="Toyoda A."/>
            <person name="Oliveira C."/>
            <person name="Osipova E."/>
            <person name="Leigh N.D."/>
            <person name="Simon A."/>
            <person name="Yun M.H."/>
        </authorList>
    </citation>
    <scope>NUCLEOTIDE SEQUENCE</scope>
    <source>
        <strain evidence="2">20211129_DDA</strain>
        <tissue evidence="2">Liver</tissue>
    </source>
</reference>
<proteinExistence type="predicted"/>
<organism evidence="2 3">
    <name type="scientific">Pleurodeles waltl</name>
    <name type="common">Iberian ribbed newt</name>
    <dbReference type="NCBI Taxonomy" id="8319"/>
    <lineage>
        <taxon>Eukaryota</taxon>
        <taxon>Metazoa</taxon>
        <taxon>Chordata</taxon>
        <taxon>Craniata</taxon>
        <taxon>Vertebrata</taxon>
        <taxon>Euteleostomi</taxon>
        <taxon>Amphibia</taxon>
        <taxon>Batrachia</taxon>
        <taxon>Caudata</taxon>
        <taxon>Salamandroidea</taxon>
        <taxon>Salamandridae</taxon>
        <taxon>Pleurodelinae</taxon>
        <taxon>Pleurodeles</taxon>
    </lineage>
</organism>
<evidence type="ECO:0000256" key="1">
    <source>
        <dbReference type="SAM" id="MobiDB-lite"/>
    </source>
</evidence>
<comment type="caution">
    <text evidence="2">The sequence shown here is derived from an EMBL/GenBank/DDBJ whole genome shotgun (WGS) entry which is preliminary data.</text>
</comment>
<accession>A0AAV7N8N1</accession>
<sequence>MTELQQKQPSLGDLSLTSGEGNPKETEEDQEEPSNAEESFAKLKKEVFYEGTKGRETKVAPQTLTGTAIKLSDVKSSEATSMPKASVLEVVRGNLDAEGFGPQSRQRQPQCRRLRSSKTSEATSMPKASVTERDRKGTH</sequence>
<feature type="region of interest" description="Disordered" evidence="1">
    <location>
        <begin position="1"/>
        <end position="40"/>
    </location>
</feature>
<evidence type="ECO:0000313" key="3">
    <source>
        <dbReference type="Proteomes" id="UP001066276"/>
    </source>
</evidence>
<keyword evidence="3" id="KW-1185">Reference proteome</keyword>
<feature type="compositionally biased region" description="Polar residues" evidence="1">
    <location>
        <begin position="1"/>
        <end position="20"/>
    </location>
</feature>
<gene>
    <name evidence="2" type="ORF">NDU88_008512</name>
</gene>
<feature type="compositionally biased region" description="Acidic residues" evidence="1">
    <location>
        <begin position="26"/>
        <end position="35"/>
    </location>
</feature>
<evidence type="ECO:0000313" key="2">
    <source>
        <dbReference type="EMBL" id="KAJ1111175.1"/>
    </source>
</evidence>
<dbReference type="Proteomes" id="UP001066276">
    <property type="component" value="Chromosome 9"/>
</dbReference>
<feature type="region of interest" description="Disordered" evidence="1">
    <location>
        <begin position="97"/>
        <end position="139"/>
    </location>
</feature>
<feature type="compositionally biased region" description="Basic and acidic residues" evidence="1">
    <location>
        <begin position="130"/>
        <end position="139"/>
    </location>
</feature>
<name>A0AAV7N8N1_PLEWA</name>
<protein>
    <submittedName>
        <fullName evidence="2">Uncharacterized protein</fullName>
    </submittedName>
</protein>
<dbReference type="EMBL" id="JANPWB010000013">
    <property type="protein sequence ID" value="KAJ1111175.1"/>
    <property type="molecule type" value="Genomic_DNA"/>
</dbReference>
<dbReference type="AlphaFoldDB" id="A0AAV7N8N1"/>